<dbReference type="GO" id="GO:0000155">
    <property type="term" value="F:phosphorelay sensor kinase activity"/>
    <property type="evidence" value="ECO:0007669"/>
    <property type="project" value="InterPro"/>
</dbReference>
<dbReference type="InterPro" id="IPR005467">
    <property type="entry name" value="His_kinase_dom"/>
</dbReference>
<dbReference type="EMBL" id="QQWG01000010">
    <property type="protein sequence ID" value="RRG20928.1"/>
    <property type="molecule type" value="Genomic_DNA"/>
</dbReference>
<dbReference type="RefSeq" id="WP_125030927.1">
    <property type="nucleotide sequence ID" value="NZ_JAPXVP010000009.1"/>
</dbReference>
<organism evidence="9 10">
    <name type="scientific">Ancylomarina euxinus</name>
    <dbReference type="NCBI Taxonomy" id="2283627"/>
    <lineage>
        <taxon>Bacteria</taxon>
        <taxon>Pseudomonadati</taxon>
        <taxon>Bacteroidota</taxon>
        <taxon>Bacteroidia</taxon>
        <taxon>Marinilabiliales</taxon>
        <taxon>Marinifilaceae</taxon>
        <taxon>Ancylomarina</taxon>
    </lineage>
</organism>
<dbReference type="InterPro" id="IPR036097">
    <property type="entry name" value="HisK_dim/P_sf"/>
</dbReference>
<dbReference type="InterPro" id="IPR004358">
    <property type="entry name" value="Sig_transdc_His_kin-like_C"/>
</dbReference>
<dbReference type="NCBIfam" id="TIGR00229">
    <property type="entry name" value="sensory_box"/>
    <property type="match status" value="1"/>
</dbReference>
<feature type="domain" description="Histidine kinase" evidence="7">
    <location>
        <begin position="278"/>
        <end position="500"/>
    </location>
</feature>
<keyword evidence="10" id="KW-1185">Reference proteome</keyword>
<evidence type="ECO:0000256" key="4">
    <source>
        <dbReference type="ARBA" id="ARBA00022679"/>
    </source>
</evidence>
<evidence type="ECO:0000259" key="8">
    <source>
        <dbReference type="PROSITE" id="PS50112"/>
    </source>
</evidence>
<evidence type="ECO:0000256" key="3">
    <source>
        <dbReference type="ARBA" id="ARBA00022553"/>
    </source>
</evidence>
<dbReference type="PRINTS" id="PR00344">
    <property type="entry name" value="BCTRLSENSOR"/>
</dbReference>
<dbReference type="SUPFAM" id="SSF55785">
    <property type="entry name" value="PYP-like sensor domain (PAS domain)"/>
    <property type="match status" value="2"/>
</dbReference>
<dbReference type="Proteomes" id="UP000285794">
    <property type="component" value="Unassembled WGS sequence"/>
</dbReference>
<dbReference type="OrthoDB" id="9796457at2"/>
<keyword evidence="6" id="KW-0902">Two-component regulatory system</keyword>
<dbReference type="InterPro" id="IPR003594">
    <property type="entry name" value="HATPase_dom"/>
</dbReference>
<dbReference type="Pfam" id="PF00512">
    <property type="entry name" value="HisKA"/>
    <property type="match status" value="1"/>
</dbReference>
<dbReference type="PROSITE" id="PS50109">
    <property type="entry name" value="HIS_KIN"/>
    <property type="match status" value="1"/>
</dbReference>
<evidence type="ECO:0000313" key="9">
    <source>
        <dbReference type="EMBL" id="RRG20928.1"/>
    </source>
</evidence>
<dbReference type="FunFam" id="3.30.565.10:FF:000006">
    <property type="entry name" value="Sensor histidine kinase WalK"/>
    <property type="match status" value="1"/>
</dbReference>
<evidence type="ECO:0000256" key="5">
    <source>
        <dbReference type="ARBA" id="ARBA00022777"/>
    </source>
</evidence>
<protein>
    <recommendedName>
        <fullName evidence="2">histidine kinase</fullName>
        <ecNumber evidence="2">2.7.13.3</ecNumber>
    </recommendedName>
</protein>
<dbReference type="Pfam" id="PF02518">
    <property type="entry name" value="HATPase_c"/>
    <property type="match status" value="1"/>
</dbReference>
<evidence type="ECO:0000256" key="1">
    <source>
        <dbReference type="ARBA" id="ARBA00000085"/>
    </source>
</evidence>
<keyword evidence="3" id="KW-0597">Phosphoprotein</keyword>
<dbReference type="PROSITE" id="PS50112">
    <property type="entry name" value="PAS"/>
    <property type="match status" value="1"/>
</dbReference>
<dbReference type="SMART" id="SM00091">
    <property type="entry name" value="PAS"/>
    <property type="match status" value="1"/>
</dbReference>
<dbReference type="SMART" id="SM00387">
    <property type="entry name" value="HATPase_c"/>
    <property type="match status" value="1"/>
</dbReference>
<comment type="caution">
    <text evidence="9">The sequence shown here is derived from an EMBL/GenBank/DDBJ whole genome shotgun (WGS) entry which is preliminary data.</text>
</comment>
<dbReference type="SMART" id="SM00388">
    <property type="entry name" value="HisKA"/>
    <property type="match status" value="1"/>
</dbReference>
<evidence type="ECO:0000256" key="2">
    <source>
        <dbReference type="ARBA" id="ARBA00012438"/>
    </source>
</evidence>
<reference evidence="9 10" key="1">
    <citation type="submission" date="2018-07" db="EMBL/GenBank/DDBJ databases">
        <title>Draft genome sequence of Ancylomarina sp. M1P.</title>
        <authorList>
            <person name="Yadav S."/>
            <person name="Villanueva L."/>
            <person name="Damste J.S.S."/>
        </authorList>
    </citation>
    <scope>NUCLEOTIDE SEQUENCE [LARGE SCALE GENOMIC DNA]</scope>
    <source>
        <strain evidence="9 10">M1P</strain>
    </source>
</reference>
<dbReference type="CDD" id="cd00130">
    <property type="entry name" value="PAS"/>
    <property type="match status" value="1"/>
</dbReference>
<dbReference type="CDD" id="cd16922">
    <property type="entry name" value="HATPase_EvgS-ArcB-TorS-like"/>
    <property type="match status" value="1"/>
</dbReference>
<accession>A0A425XZS9</accession>
<dbReference type="PANTHER" id="PTHR43711:SF31">
    <property type="entry name" value="HISTIDINE KINASE"/>
    <property type="match status" value="1"/>
</dbReference>
<comment type="catalytic activity">
    <reaction evidence="1">
        <text>ATP + protein L-histidine = ADP + protein N-phospho-L-histidine.</text>
        <dbReference type="EC" id="2.7.13.3"/>
    </reaction>
</comment>
<dbReference type="Pfam" id="PF13426">
    <property type="entry name" value="PAS_9"/>
    <property type="match status" value="1"/>
</dbReference>
<dbReference type="SUPFAM" id="SSF55874">
    <property type="entry name" value="ATPase domain of HSP90 chaperone/DNA topoisomerase II/histidine kinase"/>
    <property type="match status" value="1"/>
</dbReference>
<dbReference type="PANTHER" id="PTHR43711">
    <property type="entry name" value="TWO-COMPONENT HISTIDINE KINASE"/>
    <property type="match status" value="1"/>
</dbReference>
<dbReference type="InterPro" id="IPR050736">
    <property type="entry name" value="Sensor_HK_Regulatory"/>
</dbReference>
<dbReference type="Gene3D" id="3.30.565.10">
    <property type="entry name" value="Histidine kinase-like ATPase, C-terminal domain"/>
    <property type="match status" value="1"/>
</dbReference>
<feature type="domain" description="PAS" evidence="8">
    <location>
        <begin position="142"/>
        <end position="211"/>
    </location>
</feature>
<evidence type="ECO:0000259" key="7">
    <source>
        <dbReference type="PROSITE" id="PS50109"/>
    </source>
</evidence>
<dbReference type="SUPFAM" id="SSF47384">
    <property type="entry name" value="Homodimeric domain of signal transducing histidine kinase"/>
    <property type="match status" value="1"/>
</dbReference>
<dbReference type="Gene3D" id="3.30.450.20">
    <property type="entry name" value="PAS domain"/>
    <property type="match status" value="2"/>
</dbReference>
<dbReference type="Gene3D" id="1.10.287.130">
    <property type="match status" value="1"/>
</dbReference>
<evidence type="ECO:0000256" key="6">
    <source>
        <dbReference type="ARBA" id="ARBA00023012"/>
    </source>
</evidence>
<dbReference type="InterPro" id="IPR036890">
    <property type="entry name" value="HATPase_C_sf"/>
</dbReference>
<dbReference type="AlphaFoldDB" id="A0A425XZS9"/>
<keyword evidence="4" id="KW-0808">Transferase</keyword>
<dbReference type="EC" id="2.7.13.3" evidence="2"/>
<keyword evidence="5" id="KW-0418">Kinase</keyword>
<name>A0A425XZS9_9BACT</name>
<dbReference type="InterPro" id="IPR000014">
    <property type="entry name" value="PAS"/>
</dbReference>
<proteinExistence type="predicted"/>
<dbReference type="InterPro" id="IPR035965">
    <property type="entry name" value="PAS-like_dom_sf"/>
</dbReference>
<dbReference type="CDD" id="cd00082">
    <property type="entry name" value="HisKA"/>
    <property type="match status" value="1"/>
</dbReference>
<sequence>MEVSRRMNIDHTQLFEMIPLGVLYLSIEGEVLSANSIAKRILDLPTEHLQRFNSFKSRYKTTKKGERDFFEDEFPVSLAIKTGKPILDVIMSVYNSKEDKHYWININAIPQFREGEDSPYQVCTFFCDITEQVRTGDALRASEERYKGLSEAAFESIFISEKGVCIEQNSVAEKMFGYTLEEAVGKMGTEWIVAEDHEKVMNKMLSGFEEPYEVTAQRKDGTVFPAEIQGKMMYYKGKSVRITALRDITLRTNMIKDLISAKEKAEESDRLKSVFLATMNHELRTPLNHVLGFSNIIQESSQDQEISDYAKIIHQSGSNLLELIEDIFKLATVEQGKFSLINQSLKCEDLYLDLQKCLKDELKQSGKSHLINLDFSTEEQLLKSWIYLDRGKIIQVMRHLFKNAVKFTDQGSIEFGFHRSNEKEIAFFVRDTGIGIPDDKQELIFDFFRQVDESYTRVYNGIGVGLAISKKIAEAMNGRITVESTLGAGSVFYFTIPKDSSNSNSIDQDDFDSI</sequence>
<evidence type="ECO:0000313" key="10">
    <source>
        <dbReference type="Proteomes" id="UP000285794"/>
    </source>
</evidence>
<gene>
    <name evidence="9" type="ORF">DWB61_10915</name>
</gene>
<dbReference type="InterPro" id="IPR003661">
    <property type="entry name" value="HisK_dim/P_dom"/>
</dbReference>